<dbReference type="Pfam" id="PF00106">
    <property type="entry name" value="adh_short"/>
    <property type="match status" value="1"/>
</dbReference>
<dbReference type="PRINTS" id="PR00081">
    <property type="entry name" value="GDHRDH"/>
</dbReference>
<dbReference type="Gene3D" id="3.90.550.10">
    <property type="entry name" value="Spore Coat Polysaccharide Biosynthesis Protein SpsA, Chain A"/>
    <property type="match status" value="1"/>
</dbReference>
<evidence type="ECO:0000256" key="5">
    <source>
        <dbReference type="RuleBase" id="RU000363"/>
    </source>
</evidence>
<dbReference type="EMBL" id="JAVREI010000001">
    <property type="protein sequence ID" value="MDT0275025.1"/>
    <property type="molecule type" value="Genomic_DNA"/>
</dbReference>
<dbReference type="PANTHER" id="PTHR32125:SF4">
    <property type="entry name" value="2-C-METHYL-D-ERYTHRITOL 4-PHOSPHATE CYTIDYLYLTRANSFERASE, CHLOROPLASTIC"/>
    <property type="match status" value="1"/>
</dbReference>
<dbReference type="InterPro" id="IPR050088">
    <property type="entry name" value="IspD/TarI_cytidylyltransf_bact"/>
</dbReference>
<dbReference type="PANTHER" id="PTHR32125">
    <property type="entry name" value="2-C-METHYL-D-ERYTHRITOL 4-PHOSPHATE CYTIDYLYLTRANSFERASE, CHLOROPLASTIC"/>
    <property type="match status" value="1"/>
</dbReference>
<dbReference type="Gene3D" id="3.40.50.720">
    <property type="entry name" value="NAD(P)-binding Rossmann-like Domain"/>
    <property type="match status" value="1"/>
</dbReference>
<dbReference type="InterPro" id="IPR002347">
    <property type="entry name" value="SDR_fam"/>
</dbReference>
<dbReference type="InterPro" id="IPR034683">
    <property type="entry name" value="IspD/TarI"/>
</dbReference>
<proteinExistence type="inferred from homology"/>
<dbReference type="PIRSF" id="PIRSF036586">
    <property type="entry name" value="CDP-ribitol_syn"/>
    <property type="match status" value="1"/>
</dbReference>
<comment type="caution">
    <text evidence="6">The sequence shown here is derived from an EMBL/GenBank/DDBJ whole genome shotgun (WGS) entry which is preliminary data.</text>
</comment>
<evidence type="ECO:0000256" key="1">
    <source>
        <dbReference type="ARBA" id="ARBA00006484"/>
    </source>
</evidence>
<organism evidence="6 7">
    <name type="scientific">Blastococcus goldschmidtiae</name>
    <dbReference type="NCBI Taxonomy" id="3075546"/>
    <lineage>
        <taxon>Bacteria</taxon>
        <taxon>Bacillati</taxon>
        <taxon>Actinomycetota</taxon>
        <taxon>Actinomycetes</taxon>
        <taxon>Geodermatophilales</taxon>
        <taxon>Geodermatophilaceae</taxon>
        <taxon>Blastococcus</taxon>
    </lineage>
</organism>
<protein>
    <recommendedName>
        <fullName evidence="4">2-C-methyl-D-erythritol 4-phosphate cytidylyltransferase</fullName>
        <ecNumber evidence="4">2.7.7.60</ecNumber>
    </recommendedName>
    <alternativeName>
        <fullName evidence="4">4-diphosphocytidyl-2C-methyl-D-erythritol synthase</fullName>
    </alternativeName>
    <alternativeName>
        <fullName evidence="4">MEP cytidylyltransferase</fullName>
        <shortName evidence="4">MCT</shortName>
    </alternativeName>
</protein>
<dbReference type="InterPro" id="IPR029044">
    <property type="entry name" value="Nucleotide-diphossugar_trans"/>
</dbReference>
<feature type="site" description="Transition state stabilizer" evidence="4">
    <location>
        <position position="18"/>
    </location>
</feature>
<dbReference type="HAMAP" id="MF_00108">
    <property type="entry name" value="IspD"/>
    <property type="match status" value="1"/>
</dbReference>
<dbReference type="CDD" id="cd02516">
    <property type="entry name" value="CDP-ME_synthetase"/>
    <property type="match status" value="1"/>
</dbReference>
<keyword evidence="7" id="KW-1185">Reference proteome</keyword>
<dbReference type="InterPro" id="IPR012115">
    <property type="entry name" value="CDP-ribitol_syn"/>
</dbReference>
<dbReference type="SUPFAM" id="SSF51735">
    <property type="entry name" value="NAD(P)-binding Rossmann-fold domains"/>
    <property type="match status" value="1"/>
</dbReference>
<dbReference type="SUPFAM" id="SSF53448">
    <property type="entry name" value="Nucleotide-diphospho-sugar transferases"/>
    <property type="match status" value="1"/>
</dbReference>
<evidence type="ECO:0000313" key="6">
    <source>
        <dbReference type="EMBL" id="MDT0275025.1"/>
    </source>
</evidence>
<gene>
    <name evidence="4" type="primary">ispD</name>
    <name evidence="6" type="ORF">RM425_03860</name>
</gene>
<dbReference type="InterPro" id="IPR001228">
    <property type="entry name" value="IspD"/>
</dbReference>
<dbReference type="RefSeq" id="WP_311343838.1">
    <property type="nucleotide sequence ID" value="NZ_JAVREI010000001.1"/>
</dbReference>
<sequence length="496" mass="53374">MPRLRNVAVVLAGGTGTRVGLSIPKQLIKVAGKPIIEHTIGTLQASPHIDEILVLMAPGHLDAVHAILRPGGYPKVTRVLEGADTRNATTQRALEVLGTEECNVLFHDAVRPLLSQRVIADCVAALDEYEAVDTAIPSADTIIQVDEAGRTIDDVLKRGLLRRGQTPQGFRLSVIRRAYAEAAEDAGFEATDDCTVVLRYAPEVPIAVVRGEERNMKVTEPIDVYIADKLFQLHSHDAPRPRDEAEYCTALAGKTVVVFGGSSGIGADIARLAASYGAVTKVFSRSATNTHVERRGDIVAACEQVLADTGRVDYVVNTAGVLPRGELAGTSEETVYMATEVNYLAPIHIAQVFQPHLRRTRGSLLLFTSSSYTRGRSGYSLYSSAKAAVVNLTQALADEWAADGVRINCVNPERTATPMRTRAFGEEPEDSLLASELVAETSLDVLISSWTGHIVDVRKEDTLTSHLDASVTAELLRETDPSDLVPAGVDPASLRT</sequence>
<comment type="function">
    <text evidence="4">Catalyzes the formation of 4-diphosphocytidyl-2-C-methyl-D-erythritol from CTP and 2-C-methyl-D-erythritol 4-phosphate (MEP).</text>
</comment>
<dbReference type="Proteomes" id="UP001183222">
    <property type="component" value="Unassembled WGS sequence"/>
</dbReference>
<feature type="site" description="Positions MEP for the nucleophilic attack" evidence="4">
    <location>
        <position position="217"/>
    </location>
</feature>
<evidence type="ECO:0000313" key="7">
    <source>
        <dbReference type="Proteomes" id="UP001183222"/>
    </source>
</evidence>
<dbReference type="Pfam" id="PF01128">
    <property type="entry name" value="IspD"/>
    <property type="match status" value="1"/>
</dbReference>
<comment type="similarity">
    <text evidence="4">Belongs to the IspD/TarI cytidylyltransferase family. IspD subfamily.</text>
</comment>
<dbReference type="PROSITE" id="PS00061">
    <property type="entry name" value="ADH_SHORT"/>
    <property type="match status" value="1"/>
</dbReference>
<dbReference type="InterPro" id="IPR020904">
    <property type="entry name" value="Sc_DH/Rdtase_CS"/>
</dbReference>
<dbReference type="EC" id="2.7.7.60" evidence="4"/>
<evidence type="ECO:0000256" key="4">
    <source>
        <dbReference type="HAMAP-Rule" id="MF_00108"/>
    </source>
</evidence>
<dbReference type="GO" id="GO:0016779">
    <property type="term" value="F:nucleotidyltransferase activity"/>
    <property type="evidence" value="ECO:0007669"/>
    <property type="project" value="UniProtKB-KW"/>
</dbReference>
<feature type="site" description="Positions MEP for the nucleophilic attack" evidence="4">
    <location>
        <position position="158"/>
    </location>
</feature>
<comment type="pathway">
    <text evidence="4">Isoprenoid biosynthesis; isopentenyl diphosphate biosynthesis via DXP pathway; isopentenyl diphosphate from 1-deoxy-D-xylulose 5-phosphate: step 2/6.</text>
</comment>
<keyword evidence="4" id="KW-0414">Isoprene biosynthesis</keyword>
<reference evidence="7" key="1">
    <citation type="submission" date="2023-07" db="EMBL/GenBank/DDBJ databases">
        <title>30 novel species of actinomycetes from the DSMZ collection.</title>
        <authorList>
            <person name="Nouioui I."/>
        </authorList>
    </citation>
    <scope>NUCLEOTIDE SEQUENCE [LARGE SCALE GENOMIC DNA]</scope>
    <source>
        <strain evidence="7">DSM 46792</strain>
    </source>
</reference>
<name>A0ABU2K498_9ACTN</name>
<comment type="similarity">
    <text evidence="1 5">Belongs to the short-chain dehydrogenases/reductases (SDR) family.</text>
</comment>
<evidence type="ECO:0000256" key="3">
    <source>
        <dbReference type="ARBA" id="ARBA00022695"/>
    </source>
</evidence>
<dbReference type="PRINTS" id="PR00080">
    <property type="entry name" value="SDRFAMILY"/>
</dbReference>
<evidence type="ECO:0000256" key="2">
    <source>
        <dbReference type="ARBA" id="ARBA00022679"/>
    </source>
</evidence>
<dbReference type="CDD" id="cd05233">
    <property type="entry name" value="SDR_c"/>
    <property type="match status" value="1"/>
</dbReference>
<feature type="site" description="Transition state stabilizer" evidence="4">
    <location>
        <position position="25"/>
    </location>
</feature>
<keyword evidence="3 4" id="KW-0548">Nucleotidyltransferase</keyword>
<comment type="catalytic activity">
    <reaction evidence="4">
        <text>2-C-methyl-D-erythritol 4-phosphate + CTP + H(+) = 4-CDP-2-C-methyl-D-erythritol + diphosphate</text>
        <dbReference type="Rhea" id="RHEA:13429"/>
        <dbReference type="ChEBI" id="CHEBI:15378"/>
        <dbReference type="ChEBI" id="CHEBI:33019"/>
        <dbReference type="ChEBI" id="CHEBI:37563"/>
        <dbReference type="ChEBI" id="CHEBI:57823"/>
        <dbReference type="ChEBI" id="CHEBI:58262"/>
        <dbReference type="EC" id="2.7.7.60"/>
    </reaction>
</comment>
<dbReference type="InterPro" id="IPR036291">
    <property type="entry name" value="NAD(P)-bd_dom_sf"/>
</dbReference>
<keyword evidence="2 4" id="KW-0808">Transferase</keyword>
<accession>A0ABU2K498</accession>